<evidence type="ECO:0000259" key="2">
    <source>
        <dbReference type="Pfam" id="PF24883"/>
    </source>
</evidence>
<dbReference type="PANTHER" id="PTHR10039">
    <property type="entry name" value="AMELOGENIN"/>
    <property type="match status" value="1"/>
</dbReference>
<evidence type="ECO:0000256" key="1">
    <source>
        <dbReference type="ARBA" id="ARBA00022737"/>
    </source>
</evidence>
<dbReference type="InParanoid" id="A0A2J6TLI9"/>
<keyword evidence="5" id="KW-1185">Reference proteome</keyword>
<dbReference type="AlphaFoldDB" id="A0A2J6TLI9"/>
<name>A0A2J6TLI9_9HELO</name>
<feature type="domain" description="Nephrocystin 3-like N-terminal" evidence="2">
    <location>
        <begin position="261"/>
        <end position="434"/>
    </location>
</feature>
<feature type="domain" description="DUF7791" evidence="3">
    <location>
        <begin position="545"/>
        <end position="687"/>
    </location>
</feature>
<dbReference type="PANTHER" id="PTHR10039:SF5">
    <property type="entry name" value="NACHT DOMAIN-CONTAINING PROTEIN"/>
    <property type="match status" value="1"/>
</dbReference>
<evidence type="ECO:0000259" key="3">
    <source>
        <dbReference type="Pfam" id="PF25053"/>
    </source>
</evidence>
<gene>
    <name evidence="4" type="ORF">K444DRAFT_522000</name>
</gene>
<dbReference type="EMBL" id="KZ613777">
    <property type="protein sequence ID" value="PMD63890.1"/>
    <property type="molecule type" value="Genomic_DNA"/>
</dbReference>
<dbReference type="Pfam" id="PF25053">
    <property type="entry name" value="DUF7791"/>
    <property type="match status" value="1"/>
</dbReference>
<proteinExistence type="predicted"/>
<evidence type="ECO:0000313" key="5">
    <source>
        <dbReference type="Proteomes" id="UP000235371"/>
    </source>
</evidence>
<sequence>MMDPLTALALASNIVQFVDFTSKLISTTHSLYASTSGAKAEHLELELLANTLRSLADDAAPPSQRIKNVSSEESTFIELGDMCRRVSDELLTVLQSLRVKGSHRGWTSFIQALRSEWKQKEISALQARLDRIGDILNAKILKNLQIKVYLELKDLNKQNTRLQAARAHDIEVLASDIQAKFEEMGQEFEKIHEQTTTTESLKQLSLAAKQGRTYSAEQQILDLLHFEGMENRHANIRPAHDKTFPWIFESSTTPGSGRSGSEFVEWMVSEDNLYWISGKPGSGKSTLMKYVWNHDLTRMNLQKWAGGSQMVVCKFFFWTASRAELPKSQEGLIRSILYQMLRQFPDLIPHALPSEWHAYILRDLAPSRLRNDDLQLSELLVAFERISSQLVTKNIKFCFFIDGLDEYSGKPNEIIPLIEALGSSPNIKTCVSSRPWNEFEKAYGQSRSRKLYMEEFNRPDIERYVRDTLEKDPTYQELQEMEDTTPDLVKDVVDASSGVFLWVYLVVQSLLDGLSNEDSIANLQRRIRQLPKTLKEFFRSIFNHIDEFYMEQTAHVFLVTLRANQTLPLLSYWFIEQEDDFAIKLEVQPLSMQKTNFRLKQMRKRLNACCKGLLEVQFDEASDNENASLSSSVLFQWKVDFLHRTVRDFLIEKEMQDLLTGWAKSGFSADLMICQALLAQIKTSPQEAEYLHPDGPVEKLRSISCCHFRGIEPADEQNWTRSLTLVDALKETMQRIRAAAGLSGETPAMKFLTTCPQEKSP</sequence>
<dbReference type="GeneID" id="36582249"/>
<protein>
    <submittedName>
        <fullName evidence="4">Uncharacterized protein</fullName>
    </submittedName>
</protein>
<dbReference type="STRING" id="1095630.A0A2J6TLI9"/>
<dbReference type="Gene3D" id="3.40.50.300">
    <property type="entry name" value="P-loop containing nucleotide triphosphate hydrolases"/>
    <property type="match status" value="1"/>
</dbReference>
<dbReference type="RefSeq" id="XP_024740794.1">
    <property type="nucleotide sequence ID" value="XM_024874169.1"/>
</dbReference>
<dbReference type="OrthoDB" id="341259at2759"/>
<organism evidence="4 5">
    <name type="scientific">Hyaloscypha bicolor E</name>
    <dbReference type="NCBI Taxonomy" id="1095630"/>
    <lineage>
        <taxon>Eukaryota</taxon>
        <taxon>Fungi</taxon>
        <taxon>Dikarya</taxon>
        <taxon>Ascomycota</taxon>
        <taxon>Pezizomycotina</taxon>
        <taxon>Leotiomycetes</taxon>
        <taxon>Helotiales</taxon>
        <taxon>Hyaloscyphaceae</taxon>
        <taxon>Hyaloscypha</taxon>
        <taxon>Hyaloscypha bicolor</taxon>
    </lineage>
</organism>
<reference evidence="4 5" key="1">
    <citation type="submission" date="2016-04" db="EMBL/GenBank/DDBJ databases">
        <title>A degradative enzymes factory behind the ericoid mycorrhizal symbiosis.</title>
        <authorList>
            <consortium name="DOE Joint Genome Institute"/>
            <person name="Martino E."/>
            <person name="Morin E."/>
            <person name="Grelet G."/>
            <person name="Kuo A."/>
            <person name="Kohler A."/>
            <person name="Daghino S."/>
            <person name="Barry K."/>
            <person name="Choi C."/>
            <person name="Cichocki N."/>
            <person name="Clum A."/>
            <person name="Copeland A."/>
            <person name="Hainaut M."/>
            <person name="Haridas S."/>
            <person name="Labutti K."/>
            <person name="Lindquist E."/>
            <person name="Lipzen A."/>
            <person name="Khouja H.-R."/>
            <person name="Murat C."/>
            <person name="Ohm R."/>
            <person name="Olson A."/>
            <person name="Spatafora J."/>
            <person name="Veneault-Fourrey C."/>
            <person name="Henrissat B."/>
            <person name="Grigoriev I."/>
            <person name="Martin F."/>
            <person name="Perotto S."/>
        </authorList>
    </citation>
    <scope>NUCLEOTIDE SEQUENCE [LARGE SCALE GENOMIC DNA]</scope>
    <source>
        <strain evidence="4 5">E</strain>
    </source>
</reference>
<dbReference type="Proteomes" id="UP000235371">
    <property type="component" value="Unassembled WGS sequence"/>
</dbReference>
<dbReference type="InterPro" id="IPR027417">
    <property type="entry name" value="P-loop_NTPase"/>
</dbReference>
<dbReference type="Pfam" id="PF24883">
    <property type="entry name" value="NPHP3_N"/>
    <property type="match status" value="1"/>
</dbReference>
<dbReference type="SUPFAM" id="SSF52540">
    <property type="entry name" value="P-loop containing nucleoside triphosphate hydrolases"/>
    <property type="match status" value="1"/>
</dbReference>
<dbReference type="InterPro" id="IPR056693">
    <property type="entry name" value="DUF7791"/>
</dbReference>
<accession>A0A2J6TLI9</accession>
<dbReference type="InterPro" id="IPR056884">
    <property type="entry name" value="NPHP3-like_N"/>
</dbReference>
<evidence type="ECO:0000313" key="4">
    <source>
        <dbReference type="EMBL" id="PMD63890.1"/>
    </source>
</evidence>
<keyword evidence="1" id="KW-0677">Repeat</keyword>